<organism evidence="1 2">
    <name type="scientific">Fibrobacter intestinalis</name>
    <dbReference type="NCBI Taxonomy" id="28122"/>
    <lineage>
        <taxon>Bacteria</taxon>
        <taxon>Pseudomonadati</taxon>
        <taxon>Fibrobacterota</taxon>
        <taxon>Fibrobacteria</taxon>
        <taxon>Fibrobacterales</taxon>
        <taxon>Fibrobacteraceae</taxon>
        <taxon>Fibrobacter</taxon>
    </lineage>
</organism>
<dbReference type="STRING" id="28122.SAMN02745108_00742"/>
<dbReference type="EMBL" id="FUWU01000009">
    <property type="protein sequence ID" value="SJZ48997.1"/>
    <property type="molecule type" value="Genomic_DNA"/>
</dbReference>
<name>A0A1T4L381_9BACT</name>
<evidence type="ECO:0000313" key="2">
    <source>
        <dbReference type="Proteomes" id="UP000190449"/>
    </source>
</evidence>
<sequence>MRKLLGFSKNDVEACFDSFGWLSDRCAVLWRKIKCDFFPFRGSVSVSGRTLSFGRGVLFCTRNFFMSDFVWKKKFSVEQVKVFFTNASSSRTVLFCRTGGVFGVAKPTLPLSCTNPLEHASCLFLSADAGRKFFERDCRLGGKFRYGKKRGFPFAGAFLFREGRSILDGACFFAREIFSRVISFGRSVVFSELSFLEMSFLLERALLVCKGVTFSADVAGNVFVRDKESGRLANPYSPSASRYSLPF</sequence>
<reference evidence="1 2" key="1">
    <citation type="submission" date="2017-02" db="EMBL/GenBank/DDBJ databases">
        <authorList>
            <person name="Peterson S.W."/>
        </authorList>
    </citation>
    <scope>NUCLEOTIDE SEQUENCE [LARGE SCALE GENOMIC DNA]</scope>
    <source>
        <strain evidence="1 2">ATCC 43854</strain>
    </source>
</reference>
<gene>
    <name evidence="1" type="ORF">SAMN02745108_00742</name>
</gene>
<accession>A0A1T4L381</accession>
<protein>
    <submittedName>
        <fullName evidence="1">Uncharacterized protein</fullName>
    </submittedName>
</protein>
<proteinExistence type="predicted"/>
<evidence type="ECO:0000313" key="1">
    <source>
        <dbReference type="EMBL" id="SJZ48997.1"/>
    </source>
</evidence>
<dbReference type="AlphaFoldDB" id="A0A1T4L381"/>
<dbReference type="Proteomes" id="UP000190449">
    <property type="component" value="Unassembled WGS sequence"/>
</dbReference>